<dbReference type="InterPro" id="IPR052715">
    <property type="entry name" value="RAYT_transposase"/>
</dbReference>
<accession>A0A7Y8EFF0</accession>
<evidence type="ECO:0000313" key="2">
    <source>
        <dbReference type="EMBL" id="NWE13664.1"/>
    </source>
</evidence>
<dbReference type="RefSeq" id="WP_177045244.1">
    <property type="nucleotide sequence ID" value="NZ_JACARE010000025.1"/>
</dbReference>
<dbReference type="NCBIfam" id="NF047646">
    <property type="entry name" value="REP_Tyr_transpos"/>
    <property type="match status" value="1"/>
</dbReference>
<name>A0A7Y8EFF0_9PSED</name>
<dbReference type="InterPro" id="IPR002686">
    <property type="entry name" value="Transposase_17"/>
</dbReference>
<dbReference type="InterPro" id="IPR036515">
    <property type="entry name" value="Transposase_17_sf"/>
</dbReference>
<dbReference type="GO" id="GO:0004803">
    <property type="term" value="F:transposase activity"/>
    <property type="evidence" value="ECO:0007669"/>
    <property type="project" value="InterPro"/>
</dbReference>
<dbReference type="GO" id="GO:0043565">
    <property type="term" value="F:sequence-specific DNA binding"/>
    <property type="evidence" value="ECO:0007669"/>
    <property type="project" value="TreeGrafter"/>
</dbReference>
<dbReference type="GO" id="GO:0006313">
    <property type="term" value="P:DNA transposition"/>
    <property type="evidence" value="ECO:0007669"/>
    <property type="project" value="InterPro"/>
</dbReference>
<comment type="caution">
    <text evidence="2">The sequence shown here is derived from an EMBL/GenBank/DDBJ whole genome shotgun (WGS) entry which is preliminary data.</text>
</comment>
<dbReference type="SUPFAM" id="SSF143422">
    <property type="entry name" value="Transposase IS200-like"/>
    <property type="match status" value="1"/>
</dbReference>
<sequence>MPVSNKSGRLRIGRASEIGGVYLLTAVVDQRLPIFSDWQVGRLLVKEFRQAHEDQWANSLAFVVMPDHFHWLVQLHDKSLAELMCRIKSRSSLTVNRALGRRGRLWQKGYHDRGVRREEDLKDFARYVVFNPIRAGLVRRVHDYPLWDVWWL</sequence>
<reference evidence="2 3" key="1">
    <citation type="submission" date="2020-04" db="EMBL/GenBank/DDBJ databases">
        <title>Molecular characterization of pseudomonads from Agaricus bisporus reveal novel blotch 2 pathogens in Western Europe.</title>
        <authorList>
            <person name="Taparia T."/>
            <person name="Krijger M."/>
            <person name="Haynes E."/>
            <person name="Elpinstone J.G."/>
            <person name="Noble R."/>
            <person name="Van Der Wolf J."/>
        </authorList>
    </citation>
    <scope>NUCLEOTIDE SEQUENCE [LARGE SCALE GENOMIC DNA]</scope>
    <source>
        <strain evidence="2 3">IPO3782</strain>
    </source>
</reference>
<dbReference type="PANTHER" id="PTHR36966">
    <property type="entry name" value="REP-ASSOCIATED TYROSINE TRANSPOSASE"/>
    <property type="match status" value="1"/>
</dbReference>
<dbReference type="Gene3D" id="3.30.70.1290">
    <property type="entry name" value="Transposase IS200-like"/>
    <property type="match status" value="1"/>
</dbReference>
<feature type="domain" description="Transposase IS200-like" evidence="1">
    <location>
        <begin position="17"/>
        <end position="131"/>
    </location>
</feature>
<organism evidence="2 3">
    <name type="scientific">Pseudomonas yamanorum</name>
    <dbReference type="NCBI Taxonomy" id="515393"/>
    <lineage>
        <taxon>Bacteria</taxon>
        <taxon>Pseudomonadati</taxon>
        <taxon>Pseudomonadota</taxon>
        <taxon>Gammaproteobacteria</taxon>
        <taxon>Pseudomonadales</taxon>
        <taxon>Pseudomonadaceae</taxon>
        <taxon>Pseudomonas</taxon>
    </lineage>
</organism>
<evidence type="ECO:0000313" key="3">
    <source>
        <dbReference type="Proteomes" id="UP000531950"/>
    </source>
</evidence>
<dbReference type="EMBL" id="JACARG010000020">
    <property type="protein sequence ID" value="NWE13664.1"/>
    <property type="molecule type" value="Genomic_DNA"/>
</dbReference>
<proteinExistence type="predicted"/>
<evidence type="ECO:0000259" key="1">
    <source>
        <dbReference type="SMART" id="SM01321"/>
    </source>
</evidence>
<dbReference type="SMART" id="SM01321">
    <property type="entry name" value="Y1_Tnp"/>
    <property type="match status" value="1"/>
</dbReference>
<protein>
    <submittedName>
        <fullName evidence="2">Transposase</fullName>
    </submittedName>
</protein>
<dbReference type="PANTHER" id="PTHR36966:SF1">
    <property type="entry name" value="REP-ASSOCIATED TYROSINE TRANSPOSASE"/>
    <property type="match status" value="1"/>
</dbReference>
<dbReference type="Pfam" id="PF01797">
    <property type="entry name" value="Y1_Tnp"/>
    <property type="match status" value="1"/>
</dbReference>
<dbReference type="Proteomes" id="UP000531950">
    <property type="component" value="Unassembled WGS sequence"/>
</dbReference>
<dbReference type="AlphaFoldDB" id="A0A7Y8EFF0"/>
<gene>
    <name evidence="2" type="ORF">HX822_12020</name>
</gene>